<organism evidence="1 2">
    <name type="scientific">Sulfobacillus harzensis</name>
    <dbReference type="NCBI Taxonomy" id="2729629"/>
    <lineage>
        <taxon>Bacteria</taxon>
        <taxon>Bacillati</taxon>
        <taxon>Bacillota</taxon>
        <taxon>Clostridia</taxon>
        <taxon>Eubacteriales</taxon>
        <taxon>Clostridiales Family XVII. Incertae Sedis</taxon>
        <taxon>Sulfobacillus</taxon>
    </lineage>
</organism>
<sequence>MPDKVPLTRQTALAKAAEALKRIQYGEVVIKVVDGEPEWVEVHEKTRVG</sequence>
<comment type="caution">
    <text evidence="1">The sequence shown here is derived from an EMBL/GenBank/DDBJ whole genome shotgun (WGS) entry which is preliminary data.</text>
</comment>
<proteinExistence type="predicted"/>
<dbReference type="InterPro" id="IPR018743">
    <property type="entry name" value="DUF2292"/>
</dbReference>
<protein>
    <submittedName>
        <fullName evidence="1">DUF2292 domain-containing protein</fullName>
    </submittedName>
</protein>
<reference evidence="1 2" key="1">
    <citation type="submission" date="2020-04" db="EMBL/GenBank/DDBJ databases">
        <authorList>
            <person name="Zhang R."/>
            <person name="Schippers A."/>
        </authorList>
    </citation>
    <scope>NUCLEOTIDE SEQUENCE [LARGE SCALE GENOMIC DNA]</scope>
    <source>
        <strain evidence="1 2">DSM 109850</strain>
    </source>
</reference>
<dbReference type="AlphaFoldDB" id="A0A7Y0L7X0"/>
<dbReference type="EMBL" id="JABBVZ010000129">
    <property type="protein sequence ID" value="NMP24622.1"/>
    <property type="molecule type" value="Genomic_DNA"/>
</dbReference>
<evidence type="ECO:0000313" key="2">
    <source>
        <dbReference type="Proteomes" id="UP000533476"/>
    </source>
</evidence>
<dbReference type="Pfam" id="PF10055">
    <property type="entry name" value="DUF2292"/>
    <property type="match status" value="1"/>
</dbReference>
<dbReference type="RefSeq" id="WP_169102832.1">
    <property type="nucleotide sequence ID" value="NZ_JABBVZ010000129.1"/>
</dbReference>
<evidence type="ECO:0000313" key="1">
    <source>
        <dbReference type="EMBL" id="NMP24622.1"/>
    </source>
</evidence>
<dbReference type="Proteomes" id="UP000533476">
    <property type="component" value="Unassembled WGS sequence"/>
</dbReference>
<name>A0A7Y0L7X0_9FIRM</name>
<accession>A0A7Y0L7X0</accession>
<keyword evidence="2" id="KW-1185">Reference proteome</keyword>
<gene>
    <name evidence="1" type="ORF">HIJ39_20110</name>
</gene>